<geneLocation type="plasmid" evidence="2 5">
    <name>pJCM12687</name>
</geneLocation>
<gene>
    <name evidence="3" type="ORF">BST20_18035</name>
    <name evidence="2" type="ORF">MBRA_53970</name>
</gene>
<dbReference type="AlphaFoldDB" id="A0A7I7WE47"/>
<dbReference type="Proteomes" id="UP000192441">
    <property type="component" value="Unassembled WGS sequence"/>
</dbReference>
<reference evidence="2" key="3">
    <citation type="submission" date="2020-02" db="EMBL/GenBank/DDBJ databases">
        <authorList>
            <person name="Matsumoto Y."/>
            <person name="Motooka D."/>
            <person name="Nakamura S."/>
        </authorList>
    </citation>
    <scope>NUCLEOTIDE SEQUENCE</scope>
    <source>
        <strain evidence="2">JCM 12687</strain>
        <plasmid evidence="2">pJCM12687</plasmid>
    </source>
</reference>
<dbReference type="InterPro" id="IPR041375">
    <property type="entry name" value="VapC45_PIN-like"/>
</dbReference>
<proteinExistence type="predicted"/>
<keyword evidence="5" id="KW-1185">Reference proteome</keyword>
<evidence type="ECO:0000259" key="1">
    <source>
        <dbReference type="Pfam" id="PF18478"/>
    </source>
</evidence>
<protein>
    <recommendedName>
        <fullName evidence="1">VapC45 PIN like domain-containing protein</fullName>
    </recommendedName>
</protein>
<sequence>MTATVRFYFDADILGLAHVICALRPDCSYPGDPGATIKRRTRPACVVETPKAKDREWIPVVAEQGWIAITRDSNILDHLSLLEAVKTHRLRLVTLSGRDGSDKWGQLEIAMSQWRQIEALHDRNGPLIVSATRTTFREIEIDERLDELRGLATKSSRRRVRKPAPGTGETAPLW</sequence>
<dbReference type="EMBL" id="AP022607">
    <property type="protein sequence ID" value="BBZ15202.1"/>
    <property type="molecule type" value="Genomic_DNA"/>
</dbReference>
<dbReference type="Proteomes" id="UP000467379">
    <property type="component" value="Plasmid pJCM12687"/>
</dbReference>
<dbReference type="EMBL" id="MVHM01000012">
    <property type="protein sequence ID" value="ORA35486.1"/>
    <property type="molecule type" value="Genomic_DNA"/>
</dbReference>
<name>A0A7I7WE47_9MYCO</name>
<feature type="domain" description="VapC45 PIN like" evidence="1">
    <location>
        <begin position="48"/>
        <end position="96"/>
    </location>
</feature>
<dbReference type="OrthoDB" id="3828387at2"/>
<evidence type="ECO:0000313" key="4">
    <source>
        <dbReference type="Proteomes" id="UP000192441"/>
    </source>
</evidence>
<reference evidence="2 5" key="2">
    <citation type="journal article" date="2019" name="Emerg. Microbes Infect.">
        <title>Comprehensive subspecies identification of 175 nontuberculous mycobacteria species based on 7547 genomic profiles.</title>
        <authorList>
            <person name="Matsumoto Y."/>
            <person name="Kinjo T."/>
            <person name="Motooka D."/>
            <person name="Nabeya D."/>
            <person name="Jung N."/>
            <person name="Uechi K."/>
            <person name="Horii T."/>
            <person name="Iida T."/>
            <person name="Fujita J."/>
            <person name="Nakamura S."/>
        </authorList>
    </citation>
    <scope>NUCLEOTIDE SEQUENCE [LARGE SCALE GENOMIC DNA]</scope>
    <source>
        <strain evidence="2 5">JCM 12687</strain>
        <plasmid evidence="2">pJCM12687</plasmid>
    </source>
</reference>
<organism evidence="3 4">
    <name type="scientific">Mycobacterium branderi</name>
    <dbReference type="NCBI Taxonomy" id="43348"/>
    <lineage>
        <taxon>Bacteria</taxon>
        <taxon>Bacillati</taxon>
        <taxon>Actinomycetota</taxon>
        <taxon>Actinomycetes</taxon>
        <taxon>Mycobacteriales</taxon>
        <taxon>Mycobacteriaceae</taxon>
        <taxon>Mycobacterium</taxon>
    </lineage>
</organism>
<evidence type="ECO:0000313" key="5">
    <source>
        <dbReference type="Proteomes" id="UP000467379"/>
    </source>
</evidence>
<evidence type="ECO:0000313" key="3">
    <source>
        <dbReference type="EMBL" id="ORA35486.1"/>
    </source>
</evidence>
<keyword evidence="2" id="KW-0614">Plasmid</keyword>
<dbReference type="Pfam" id="PF18478">
    <property type="entry name" value="PIN_10"/>
    <property type="match status" value="1"/>
</dbReference>
<evidence type="ECO:0000313" key="2">
    <source>
        <dbReference type="EMBL" id="BBZ15202.1"/>
    </source>
</evidence>
<reference evidence="3 4" key="1">
    <citation type="submission" date="2016-12" db="EMBL/GenBank/DDBJ databases">
        <title>The new phylogeny of genus Mycobacterium.</title>
        <authorList>
            <person name="Tortoli E."/>
            <person name="Trovato A."/>
            <person name="Cirillo D.M."/>
        </authorList>
    </citation>
    <scope>NUCLEOTIDE SEQUENCE [LARGE SCALE GENOMIC DNA]</scope>
    <source>
        <strain evidence="3 4">DSM 44624</strain>
    </source>
</reference>
<accession>A0A7I7WE47</accession>
<dbReference type="RefSeq" id="WP_083132759.1">
    <property type="nucleotide sequence ID" value="NZ_AP022607.1"/>
</dbReference>